<dbReference type="SUPFAM" id="SSF55486">
    <property type="entry name" value="Metalloproteases ('zincins'), catalytic domain"/>
    <property type="match status" value="2"/>
</dbReference>
<proteinExistence type="predicted"/>
<organism evidence="2">
    <name type="scientific">viral metagenome</name>
    <dbReference type="NCBI Taxonomy" id="1070528"/>
    <lineage>
        <taxon>unclassified sequences</taxon>
        <taxon>metagenomes</taxon>
        <taxon>organismal metagenomes</taxon>
    </lineage>
</organism>
<dbReference type="Gene3D" id="3.90.132.10">
    <property type="entry name" value="Leishmanolysin , domain 2"/>
    <property type="match status" value="1"/>
</dbReference>
<dbReference type="Gene3D" id="3.40.50.200">
    <property type="entry name" value="Peptidase S8/S53 domain"/>
    <property type="match status" value="1"/>
</dbReference>
<evidence type="ECO:0000259" key="1">
    <source>
        <dbReference type="Pfam" id="PF00082"/>
    </source>
</evidence>
<dbReference type="InterPro" id="IPR000209">
    <property type="entry name" value="Peptidase_S8/S53_dom"/>
</dbReference>
<dbReference type="InterPro" id="IPR036852">
    <property type="entry name" value="Peptidase_S8/S53_dom_sf"/>
</dbReference>
<protein>
    <recommendedName>
        <fullName evidence="1">Peptidase S8/S53 domain-containing protein</fullName>
    </recommendedName>
</protein>
<dbReference type="AlphaFoldDB" id="A0A6C0ISR3"/>
<dbReference type="Pfam" id="PF00082">
    <property type="entry name" value="Peptidase_S8"/>
    <property type="match status" value="1"/>
</dbReference>
<sequence length="682" mass="78020">MNFNSKYFSYSIINQTNLNIHPNIYTGLNTALEKWEKVINIYPLKEKMSVTIYLQILEMKLIGYASPLSVIGNKFGQQFTTRAMIALNLQFLQTVNFNLSIIYSTIVHEFGHVLGIGTFWFNKFAPISYFLEQDMIEKKYYIGKNALYNYKKYFNNESFFGIPIEDNGGQGTADAHPEEGELFIDDHAVSTNDRSIDYVIYPGLVNELMTGWMSIAAPMSRISIGFLEDIGYGVNYNNADYYDPLKTNIIFPLDEEPKWDLPDDIDYNLDTFKTLIGVPDMYSTSGIKILIIDTGFDKNILADKGITVTNNNYKNFTQFSAGNDNRLGTNVFLTIHQLAPNASYYFAESEWVPSETINEVDNMINAIKWGKENNVDIINISVNYTFTSNEMISKKEELDNIIKSMPNTIIFATGYNSINNIINLPGDVKDMIIVGNTNSFTSTINNFTPKLVVPTIIIDNFRANNSCPIVTGICAICISLRKYITKTQLINSIYESASLNNKIHGFYGYGVPHVERFLELTKNINLINHTLGLNKGWNLVSFPLEQVNHTNAINSLKNNKHVNIIKNTNYTYNSKLPINNLKTLEVNSGYWINSEENTLIDLNGYEIYEYTFNLREGWNLISCPFYQNIYIVNLITSDILEIKYNNEIYNSKIPHLSTLSYLKQFNGYYIKCVRDTIWSLKL</sequence>
<dbReference type="GO" id="GO:0006508">
    <property type="term" value="P:proteolysis"/>
    <property type="evidence" value="ECO:0007669"/>
    <property type="project" value="InterPro"/>
</dbReference>
<feature type="domain" description="Peptidase S8/S53" evidence="1">
    <location>
        <begin position="328"/>
        <end position="510"/>
    </location>
</feature>
<evidence type="ECO:0000313" key="2">
    <source>
        <dbReference type="EMBL" id="QHT96294.1"/>
    </source>
</evidence>
<accession>A0A6C0ISR3</accession>
<dbReference type="EMBL" id="MN740255">
    <property type="protein sequence ID" value="QHT96294.1"/>
    <property type="molecule type" value="Genomic_DNA"/>
</dbReference>
<dbReference type="GO" id="GO:0004252">
    <property type="term" value="F:serine-type endopeptidase activity"/>
    <property type="evidence" value="ECO:0007669"/>
    <property type="project" value="InterPro"/>
</dbReference>
<name>A0A6C0ISR3_9ZZZZ</name>
<dbReference type="SUPFAM" id="SSF52743">
    <property type="entry name" value="Subtilisin-like"/>
    <property type="match status" value="1"/>
</dbReference>
<reference evidence="2" key="1">
    <citation type="journal article" date="2020" name="Nature">
        <title>Giant virus diversity and host interactions through global metagenomics.</title>
        <authorList>
            <person name="Schulz F."/>
            <person name="Roux S."/>
            <person name="Paez-Espino D."/>
            <person name="Jungbluth S."/>
            <person name="Walsh D.A."/>
            <person name="Denef V.J."/>
            <person name="McMahon K.D."/>
            <person name="Konstantinidis K.T."/>
            <person name="Eloe-Fadrosh E.A."/>
            <person name="Kyrpides N.C."/>
            <person name="Woyke T."/>
        </authorList>
    </citation>
    <scope>NUCLEOTIDE SEQUENCE</scope>
    <source>
        <strain evidence="2">GVMAG-M-3300024302-11</strain>
    </source>
</reference>